<dbReference type="EMBL" id="SNRW01000364">
    <property type="protein sequence ID" value="KAA6401602.1"/>
    <property type="molecule type" value="Genomic_DNA"/>
</dbReference>
<reference evidence="1 2" key="1">
    <citation type="submission" date="2019-03" db="EMBL/GenBank/DDBJ databases">
        <title>Single cell metagenomics reveals metabolic interactions within the superorganism composed of flagellate Streblomastix strix and complex community of Bacteroidetes bacteria on its surface.</title>
        <authorList>
            <person name="Treitli S.C."/>
            <person name="Kolisko M."/>
            <person name="Husnik F."/>
            <person name="Keeling P."/>
            <person name="Hampl V."/>
        </authorList>
    </citation>
    <scope>NUCLEOTIDE SEQUENCE [LARGE SCALE GENOMIC DNA]</scope>
    <source>
        <strain evidence="1">ST1C</strain>
    </source>
</reference>
<gene>
    <name evidence="1" type="ORF">EZS28_002864</name>
</gene>
<comment type="caution">
    <text evidence="1">The sequence shown here is derived from an EMBL/GenBank/DDBJ whole genome shotgun (WGS) entry which is preliminary data.</text>
</comment>
<protein>
    <submittedName>
        <fullName evidence="1">Uncharacterized protein</fullName>
    </submittedName>
</protein>
<evidence type="ECO:0000313" key="2">
    <source>
        <dbReference type="Proteomes" id="UP000324800"/>
    </source>
</evidence>
<evidence type="ECO:0000313" key="1">
    <source>
        <dbReference type="EMBL" id="KAA6401602.1"/>
    </source>
</evidence>
<proteinExistence type="predicted"/>
<organism evidence="1 2">
    <name type="scientific">Streblomastix strix</name>
    <dbReference type="NCBI Taxonomy" id="222440"/>
    <lineage>
        <taxon>Eukaryota</taxon>
        <taxon>Metamonada</taxon>
        <taxon>Preaxostyla</taxon>
        <taxon>Oxymonadida</taxon>
        <taxon>Streblomastigidae</taxon>
        <taxon>Streblomastix</taxon>
    </lineage>
</organism>
<name>A0A5J4X494_9EUKA</name>
<sequence length="97" mass="10988">MYSAMSEVLRQASIHPQSFTLSRQEFFDQPVSQMTSDGQRYTRAPLGARGNAACSMSNSQYMLVRIGQIIDLGYIQLMKKDGTRNIAQILFICGYRK</sequence>
<dbReference type="Proteomes" id="UP000324800">
    <property type="component" value="Unassembled WGS sequence"/>
</dbReference>
<dbReference type="AlphaFoldDB" id="A0A5J4X494"/>
<accession>A0A5J4X494</accession>